<evidence type="ECO:0000313" key="2">
    <source>
        <dbReference type="Proteomes" id="UP000824120"/>
    </source>
</evidence>
<reference evidence="1 2" key="1">
    <citation type="submission" date="2020-09" db="EMBL/GenBank/DDBJ databases">
        <title>De no assembly of potato wild relative species, Solanum commersonii.</title>
        <authorList>
            <person name="Cho K."/>
        </authorList>
    </citation>
    <scope>NUCLEOTIDE SEQUENCE [LARGE SCALE GENOMIC DNA]</scope>
    <source>
        <strain evidence="1">LZ3.2</strain>
        <tissue evidence="1">Leaf</tissue>
    </source>
</reference>
<proteinExistence type="predicted"/>
<keyword evidence="2" id="KW-1185">Reference proteome</keyword>
<name>A0A9J5ZCU7_SOLCO</name>
<sequence>MTMNSSGLENNQTGKLNAQKRSTFSNILNHTAVSACNSISHSSKLPLSRILEARKTSLPCSTSTNVQRKSWTRKECHRYIKPMLPKCLIISSNKDVPRQGPVKRLAVDATLRATGHIRSYKEQNMSKKLRTFM</sequence>
<dbReference type="Proteomes" id="UP000824120">
    <property type="component" value="Chromosome 4"/>
</dbReference>
<dbReference type="AlphaFoldDB" id="A0A9J5ZCU7"/>
<organism evidence="1 2">
    <name type="scientific">Solanum commersonii</name>
    <name type="common">Commerson's wild potato</name>
    <name type="synonym">Commerson's nightshade</name>
    <dbReference type="NCBI Taxonomy" id="4109"/>
    <lineage>
        <taxon>Eukaryota</taxon>
        <taxon>Viridiplantae</taxon>
        <taxon>Streptophyta</taxon>
        <taxon>Embryophyta</taxon>
        <taxon>Tracheophyta</taxon>
        <taxon>Spermatophyta</taxon>
        <taxon>Magnoliopsida</taxon>
        <taxon>eudicotyledons</taxon>
        <taxon>Gunneridae</taxon>
        <taxon>Pentapetalae</taxon>
        <taxon>asterids</taxon>
        <taxon>lamiids</taxon>
        <taxon>Solanales</taxon>
        <taxon>Solanaceae</taxon>
        <taxon>Solanoideae</taxon>
        <taxon>Solaneae</taxon>
        <taxon>Solanum</taxon>
    </lineage>
</organism>
<protein>
    <submittedName>
        <fullName evidence="1">Uncharacterized protein</fullName>
    </submittedName>
</protein>
<comment type="caution">
    <text evidence="1">The sequence shown here is derived from an EMBL/GenBank/DDBJ whole genome shotgun (WGS) entry which is preliminary data.</text>
</comment>
<dbReference type="EMBL" id="JACXVP010000004">
    <property type="protein sequence ID" value="KAG5609316.1"/>
    <property type="molecule type" value="Genomic_DNA"/>
</dbReference>
<evidence type="ECO:0000313" key="1">
    <source>
        <dbReference type="EMBL" id="KAG5609316.1"/>
    </source>
</evidence>
<gene>
    <name evidence="1" type="ORF">H5410_020597</name>
</gene>
<accession>A0A9J5ZCU7</accession>